<dbReference type="InterPro" id="IPR000524">
    <property type="entry name" value="Tscrpt_reg_HTH_GntR"/>
</dbReference>
<keyword evidence="3" id="KW-0804">Transcription</keyword>
<dbReference type="SUPFAM" id="SSF48008">
    <property type="entry name" value="GntR ligand-binding domain-like"/>
    <property type="match status" value="1"/>
</dbReference>
<keyword evidence="2" id="KW-0238">DNA-binding</keyword>
<dbReference type="EMBL" id="JBHEZZ010000016">
    <property type="protein sequence ID" value="MFC1404669.1"/>
    <property type="molecule type" value="Genomic_DNA"/>
</dbReference>
<dbReference type="InterPro" id="IPR008920">
    <property type="entry name" value="TF_FadR/GntR_C"/>
</dbReference>
<dbReference type="Pfam" id="PF07729">
    <property type="entry name" value="FCD"/>
    <property type="match status" value="1"/>
</dbReference>
<accession>A0ABV6UT77</accession>
<dbReference type="Proteomes" id="UP001592528">
    <property type="component" value="Unassembled WGS sequence"/>
</dbReference>
<dbReference type="Pfam" id="PF00392">
    <property type="entry name" value="GntR"/>
    <property type="match status" value="1"/>
</dbReference>
<reference evidence="5 6" key="1">
    <citation type="submission" date="2024-09" db="EMBL/GenBank/DDBJ databases">
        <authorList>
            <person name="Lee S.D."/>
        </authorList>
    </citation>
    <scope>NUCLEOTIDE SEQUENCE [LARGE SCALE GENOMIC DNA]</scope>
    <source>
        <strain evidence="5 6">N1-5</strain>
    </source>
</reference>
<evidence type="ECO:0000313" key="6">
    <source>
        <dbReference type="Proteomes" id="UP001592528"/>
    </source>
</evidence>
<dbReference type="SMART" id="SM00895">
    <property type="entry name" value="FCD"/>
    <property type="match status" value="1"/>
</dbReference>
<dbReference type="InterPro" id="IPR011711">
    <property type="entry name" value="GntR_C"/>
</dbReference>
<dbReference type="PROSITE" id="PS50949">
    <property type="entry name" value="HTH_GNTR"/>
    <property type="match status" value="1"/>
</dbReference>
<keyword evidence="6" id="KW-1185">Reference proteome</keyword>
<dbReference type="Gene3D" id="1.20.120.530">
    <property type="entry name" value="GntR ligand-binding domain-like"/>
    <property type="match status" value="1"/>
</dbReference>
<dbReference type="InterPro" id="IPR036390">
    <property type="entry name" value="WH_DNA-bd_sf"/>
</dbReference>
<protein>
    <submittedName>
        <fullName evidence="5">GntR family transcriptional regulator</fullName>
    </submittedName>
</protein>
<dbReference type="PANTHER" id="PTHR43537">
    <property type="entry name" value="TRANSCRIPTIONAL REGULATOR, GNTR FAMILY"/>
    <property type="match status" value="1"/>
</dbReference>
<organism evidence="5 6">
    <name type="scientific">Streptacidiphilus cavernicola</name>
    <dbReference type="NCBI Taxonomy" id="3342716"/>
    <lineage>
        <taxon>Bacteria</taxon>
        <taxon>Bacillati</taxon>
        <taxon>Actinomycetota</taxon>
        <taxon>Actinomycetes</taxon>
        <taxon>Kitasatosporales</taxon>
        <taxon>Streptomycetaceae</taxon>
        <taxon>Streptacidiphilus</taxon>
    </lineage>
</organism>
<evidence type="ECO:0000256" key="3">
    <source>
        <dbReference type="ARBA" id="ARBA00023163"/>
    </source>
</evidence>
<feature type="domain" description="HTH gntR-type" evidence="4">
    <location>
        <begin position="6"/>
        <end position="73"/>
    </location>
</feature>
<dbReference type="InterPro" id="IPR036388">
    <property type="entry name" value="WH-like_DNA-bd_sf"/>
</dbReference>
<proteinExistence type="predicted"/>
<gene>
    <name evidence="5" type="ORF">ACEZDJ_25575</name>
</gene>
<comment type="caution">
    <text evidence="5">The sequence shown here is derived from an EMBL/GenBank/DDBJ whole genome shotgun (WGS) entry which is preliminary data.</text>
</comment>
<evidence type="ECO:0000313" key="5">
    <source>
        <dbReference type="EMBL" id="MFC1404669.1"/>
    </source>
</evidence>
<evidence type="ECO:0000256" key="1">
    <source>
        <dbReference type="ARBA" id="ARBA00023015"/>
    </source>
</evidence>
<dbReference type="PANTHER" id="PTHR43537:SF45">
    <property type="entry name" value="GNTR FAMILY REGULATORY PROTEIN"/>
    <property type="match status" value="1"/>
</dbReference>
<keyword evidence="1" id="KW-0805">Transcription regulation</keyword>
<dbReference type="RefSeq" id="WP_232241991.1">
    <property type="nucleotide sequence ID" value="NZ_JBHEZZ010000016.1"/>
</dbReference>
<name>A0ABV6UT77_9ACTN</name>
<dbReference type="SMART" id="SM00345">
    <property type="entry name" value="HTH_GNTR"/>
    <property type="match status" value="1"/>
</dbReference>
<evidence type="ECO:0000256" key="2">
    <source>
        <dbReference type="ARBA" id="ARBA00023125"/>
    </source>
</evidence>
<dbReference type="SUPFAM" id="SSF46785">
    <property type="entry name" value="Winged helix' DNA-binding domain"/>
    <property type="match status" value="1"/>
</dbReference>
<sequence length="179" mass="18975">MPAERRSLRDQVNQALRAALAAGELVPGAVYSAPVLAARFGVSATPVREAMLDLAKEGLVRAVPNKGFRVVEVTERDLAELLEIRALLEAPSAVQVARSASRAQLESLLGPARTGGDRGFHEALLTLAGNRHLVVLVGELRSRGARCGGAAAGHEQLVELMLARDLDGVEALMHRHLVG</sequence>
<dbReference type="CDD" id="cd07377">
    <property type="entry name" value="WHTH_GntR"/>
    <property type="match status" value="1"/>
</dbReference>
<dbReference type="Gene3D" id="1.10.10.10">
    <property type="entry name" value="Winged helix-like DNA-binding domain superfamily/Winged helix DNA-binding domain"/>
    <property type="match status" value="1"/>
</dbReference>
<evidence type="ECO:0000259" key="4">
    <source>
        <dbReference type="PROSITE" id="PS50949"/>
    </source>
</evidence>